<dbReference type="InterPro" id="IPR024445">
    <property type="entry name" value="Tnp_ISXO2-like"/>
</dbReference>
<protein>
    <recommendedName>
        <fullName evidence="1">ISXO2-like transposase domain-containing protein</fullName>
    </recommendedName>
</protein>
<sequence length="141" mass="16360">MTKKTVIELYKIFRTVIFQLVERNSEKFGGNGIVIHFDKTQKTHRHGLTGRHNCSNTVWVVGAVDIIYRKCFLKFLPSRSRSDLFHFFSTWILPVSIVHTDCHRSYNTLNTLGFTHFTVKHNRNLVGPDGIHTNWIEGLFG</sequence>
<dbReference type="OrthoDB" id="2193530at2759"/>
<gene>
    <name evidence="2" type="ORF">H312_02995</name>
</gene>
<dbReference type="InterPro" id="IPR053164">
    <property type="entry name" value="IS1016-like_transposase"/>
</dbReference>
<dbReference type="EMBL" id="KK365248">
    <property type="protein sequence ID" value="KCZ79609.1"/>
    <property type="molecule type" value="Genomic_DNA"/>
</dbReference>
<dbReference type="SMART" id="SM01126">
    <property type="entry name" value="DDE_Tnp_IS1595"/>
    <property type="match status" value="1"/>
</dbReference>
<evidence type="ECO:0000259" key="1">
    <source>
        <dbReference type="SMART" id="SM01126"/>
    </source>
</evidence>
<name>A0A059EY06_9MICR</name>
<dbReference type="PANTHER" id="PTHR47163">
    <property type="entry name" value="DDE_TNP_IS1595 DOMAIN-CONTAINING PROTEIN"/>
    <property type="match status" value="1"/>
</dbReference>
<reference evidence="3" key="1">
    <citation type="submission" date="2013-02" db="EMBL/GenBank/DDBJ databases">
        <authorList>
            <consortium name="The Broad Institute Genome Sequencing Platform"/>
            <person name="Cuomo C."/>
            <person name="Becnel J."/>
            <person name="Sanscrainte N."/>
            <person name="Walker B."/>
            <person name="Young S.K."/>
            <person name="Zeng Q."/>
            <person name="Gargeya S."/>
            <person name="Fitzgerald M."/>
            <person name="Haas B."/>
            <person name="Abouelleil A."/>
            <person name="Alvarado L."/>
            <person name="Arachchi H.M."/>
            <person name="Berlin A.M."/>
            <person name="Chapman S.B."/>
            <person name="Dewar J."/>
            <person name="Goldberg J."/>
            <person name="Griggs A."/>
            <person name="Gujja S."/>
            <person name="Hansen M."/>
            <person name="Howarth C."/>
            <person name="Imamovic A."/>
            <person name="Larimer J."/>
            <person name="McCowan C."/>
            <person name="Murphy C."/>
            <person name="Neiman D."/>
            <person name="Pearson M."/>
            <person name="Priest M."/>
            <person name="Roberts A."/>
            <person name="Saif S."/>
            <person name="Shea T."/>
            <person name="Sisk P."/>
            <person name="Sykes S."/>
            <person name="Wortman J."/>
            <person name="Nusbaum C."/>
            <person name="Birren B."/>
        </authorList>
    </citation>
    <scope>NUCLEOTIDE SEQUENCE [LARGE SCALE GENOMIC DNA]</scope>
    <source>
        <strain evidence="3">PRA339</strain>
    </source>
</reference>
<dbReference type="Proteomes" id="UP000030655">
    <property type="component" value="Unassembled WGS sequence"/>
</dbReference>
<dbReference type="Pfam" id="PF12762">
    <property type="entry name" value="DDE_Tnp_IS1595"/>
    <property type="match status" value="1"/>
</dbReference>
<dbReference type="PANTHER" id="PTHR47163:SF2">
    <property type="entry name" value="SI:DKEY-17M8.2"/>
    <property type="match status" value="1"/>
</dbReference>
<feature type="domain" description="ISXO2-like transposase" evidence="1">
    <location>
        <begin position="27"/>
        <end position="141"/>
    </location>
</feature>
<accession>A0A059EY06</accession>
<evidence type="ECO:0000313" key="3">
    <source>
        <dbReference type="Proteomes" id="UP000030655"/>
    </source>
</evidence>
<dbReference type="VEuPathDB" id="MicrosporidiaDB:H312_02995"/>
<organism evidence="2 3">
    <name type="scientific">Anncaliia algerae PRA339</name>
    <dbReference type="NCBI Taxonomy" id="1288291"/>
    <lineage>
        <taxon>Eukaryota</taxon>
        <taxon>Fungi</taxon>
        <taxon>Fungi incertae sedis</taxon>
        <taxon>Microsporidia</taxon>
        <taxon>Tubulinosematoidea</taxon>
        <taxon>Tubulinosematidae</taxon>
        <taxon>Anncaliia</taxon>
    </lineage>
</organism>
<dbReference type="STRING" id="1288291.A0A059EY06"/>
<dbReference type="AlphaFoldDB" id="A0A059EY06"/>
<evidence type="ECO:0000313" key="2">
    <source>
        <dbReference type="EMBL" id="KCZ79609.1"/>
    </source>
</evidence>
<keyword evidence="3" id="KW-1185">Reference proteome</keyword>
<proteinExistence type="predicted"/>
<reference evidence="2 3" key="2">
    <citation type="submission" date="2014-03" db="EMBL/GenBank/DDBJ databases">
        <title>The Genome Sequence of Anncaliia algerae insect isolate PRA339.</title>
        <authorList>
            <consortium name="The Broad Institute Genome Sequencing Platform"/>
            <consortium name="The Broad Institute Genome Sequencing Center for Infectious Disease"/>
            <person name="Cuomo C."/>
            <person name="Becnel J."/>
            <person name="Sanscrainte N."/>
            <person name="Walker B."/>
            <person name="Young S.K."/>
            <person name="Zeng Q."/>
            <person name="Gargeya S."/>
            <person name="Fitzgerald M."/>
            <person name="Haas B."/>
            <person name="Abouelleil A."/>
            <person name="Alvarado L."/>
            <person name="Arachchi H.M."/>
            <person name="Berlin A.M."/>
            <person name="Chapman S.B."/>
            <person name="Dewar J."/>
            <person name="Goldberg J."/>
            <person name="Griggs A."/>
            <person name="Gujja S."/>
            <person name="Hansen M."/>
            <person name="Howarth C."/>
            <person name="Imamovic A."/>
            <person name="Larimer J."/>
            <person name="McCowan C."/>
            <person name="Murphy C."/>
            <person name="Neiman D."/>
            <person name="Pearson M."/>
            <person name="Priest M."/>
            <person name="Roberts A."/>
            <person name="Saif S."/>
            <person name="Shea T."/>
            <person name="Sisk P."/>
            <person name="Sykes S."/>
            <person name="Wortman J."/>
            <person name="Nusbaum C."/>
            <person name="Birren B."/>
        </authorList>
    </citation>
    <scope>NUCLEOTIDE SEQUENCE [LARGE SCALE GENOMIC DNA]</scope>
    <source>
        <strain evidence="2 3">PRA339</strain>
    </source>
</reference>
<dbReference type="HOGENOM" id="CLU_044348_0_3_1"/>